<evidence type="ECO:0000313" key="2">
    <source>
        <dbReference type="Proteomes" id="UP001164539"/>
    </source>
</evidence>
<gene>
    <name evidence="1" type="ORF">OWV82_020982</name>
</gene>
<keyword evidence="2" id="KW-1185">Reference proteome</keyword>
<evidence type="ECO:0000313" key="1">
    <source>
        <dbReference type="EMBL" id="KAJ4707464.1"/>
    </source>
</evidence>
<dbReference type="Proteomes" id="UP001164539">
    <property type="component" value="Chromosome 11"/>
</dbReference>
<reference evidence="1 2" key="1">
    <citation type="journal article" date="2023" name="Science">
        <title>Complex scaffold remodeling in plant triterpene biosynthesis.</title>
        <authorList>
            <person name="De La Pena R."/>
            <person name="Hodgson H."/>
            <person name="Liu J.C."/>
            <person name="Stephenson M.J."/>
            <person name="Martin A.C."/>
            <person name="Owen C."/>
            <person name="Harkess A."/>
            <person name="Leebens-Mack J."/>
            <person name="Jimenez L.E."/>
            <person name="Osbourn A."/>
            <person name="Sattely E.S."/>
        </authorList>
    </citation>
    <scope>NUCLEOTIDE SEQUENCE [LARGE SCALE GENOMIC DNA]</scope>
    <source>
        <strain evidence="2">cv. JPN11</strain>
        <tissue evidence="1">Leaf</tissue>
    </source>
</reference>
<sequence length="1095" mass="121158">MGFWHFLDERTGFSVSVKVTKAKQGDLVSLDFFNTVPKCISSSYLTDLETSLVINSLLQDDKIQLINLSKRLFVSNSLDHADDQRAVVSKLLRISCMLDSVNCAASLVNGELGPVAVVNEVDKSSGMTALHVAAESHAARCVELLLKKRARTDVKSKDGRGLLPLELSLSSSSSRLNVIWNPNEYSVEDLIFMLGEKDLTTVKLLSERTKELDEVAYANAVGGRIVALAALLVVAADKVNESILVLHDSDLGAKEKTTIYECVIREALALGRATKTTPPPLRAVKRHCTLTTSESVEKRKLLLCEIELLQLFGAVAHGSCTDKKVASPLILATQAGDEAVIEILLKSNIDTNGADAEGNSALHWALRTSSIGSSQHEKQNRIVGLLLKHGARVSQKNKLGLTALHIAAGSGNSQALEAFIREDSDCITSKTIMKETPLFFAVKNDHMVCAELLLRWGANSEVLNLRRERPIDLAKSQDMRFLLKAANICHTNLAFLSQDKYNAESDDVISETCEALLSIMDEGTNTGRIWSSTKVEICKYFESPTGCIRGSKCFYAHGEEELQKTKQGMHLIRSKEDFKRKIFVGGLPLSLDSDSLAEFFEEHFGPVEDALVAGIKIEKQIQSRGFGFVTFKHDKSVSAAVQARFVTIMSKQVEIKSALPKALLLAEMEKQAAQQEESEHLSQLQAKSPGEKTKEGMANRKFKDEIPTKKIAEEVPCKKITEEAETEETSWASKLLHGQPKTCSNESQAQVMTSFEEKKIPKWLRTFTKWLPRFLKDVYKTSVEGEYALSSLKSDFKAAFGLELDHASLGYPKLSDFIKAIPNLCHVRSGTLCGYGSPNHMVLLPSLPRRKGRVLQSFTTQSLSSPSNSVSDSNDSDLNDSNSPQEIQSVSNEYAGFIRSTSDGRKAYDVPSQRAASTSGTSASQNTSMIDYSRFVQFLKPGFLCYSGSDGGSGGNNNGGGRRLEESGVQQLRPLLRHPVLEALARKRNNRSVFFLREFDFYDDYKASLDQVKCFRCKQRQMLWANFPCQHLLWCNDCRLEAVRAADGFQHKCVICDMKVEKISFLPPNTDDQNFNDDLSNPEAFPPLHSSGKLR</sequence>
<comment type="caution">
    <text evidence="1">The sequence shown here is derived from an EMBL/GenBank/DDBJ whole genome shotgun (WGS) entry which is preliminary data.</text>
</comment>
<name>A0ACC1X9X0_MELAZ</name>
<dbReference type="EMBL" id="CM051404">
    <property type="protein sequence ID" value="KAJ4707464.1"/>
    <property type="molecule type" value="Genomic_DNA"/>
</dbReference>
<organism evidence="1 2">
    <name type="scientific">Melia azedarach</name>
    <name type="common">Chinaberry tree</name>
    <dbReference type="NCBI Taxonomy" id="155640"/>
    <lineage>
        <taxon>Eukaryota</taxon>
        <taxon>Viridiplantae</taxon>
        <taxon>Streptophyta</taxon>
        <taxon>Embryophyta</taxon>
        <taxon>Tracheophyta</taxon>
        <taxon>Spermatophyta</taxon>
        <taxon>Magnoliopsida</taxon>
        <taxon>eudicotyledons</taxon>
        <taxon>Gunneridae</taxon>
        <taxon>Pentapetalae</taxon>
        <taxon>rosids</taxon>
        <taxon>malvids</taxon>
        <taxon>Sapindales</taxon>
        <taxon>Meliaceae</taxon>
        <taxon>Melia</taxon>
    </lineage>
</organism>
<accession>A0ACC1X9X0</accession>
<protein>
    <submittedName>
        <fullName evidence="1">Ankyrin repeat family protein, putative isoform 1</fullName>
    </submittedName>
</protein>
<proteinExistence type="predicted"/>